<evidence type="ECO:0000313" key="2">
    <source>
        <dbReference type="Proteomes" id="UP000799779"/>
    </source>
</evidence>
<protein>
    <submittedName>
        <fullName evidence="1">Uncharacterized protein</fullName>
    </submittedName>
</protein>
<dbReference type="Proteomes" id="UP000799779">
    <property type="component" value="Unassembled WGS sequence"/>
</dbReference>
<evidence type="ECO:0000313" key="1">
    <source>
        <dbReference type="EMBL" id="KAF2006154.1"/>
    </source>
</evidence>
<sequence>MDIKIDKVGTESKQANPWATADVKAAFQQYWDSPSYNWDAKIDRGMKLAIEDGKKAYGELGLLEAPTTGLEEFLEGEIHPILSKDNFITDIPDSVFLSTYESMRPALRLVTEILSNDFILEWFVHVLYGDRNKIDSCTAVLEKSSEQQHNLPEIKVRAWEELLELSKNIKFTFAGRSRMGNAAACTHATFDTLFEYLNIPDFKRNSKKPRNEIRITIVMHLNLFLAQLCLARHTYPTLTTSQKLRGQIGFAACILHELGHAWHYHCYGSLLDEPRASKSERFAELGFSLQELVFGAFFGATKFDWTTGETRIRPLIVRRFEDQFPYRVNMEEMASMKWIQAWFDASTWASGTNPQAEIRLKAPVPLSQNLPPFFSVLRFRNGRLENDIHPQYQEGSACTVCEQWCVCHEFRQSGAQSVREWYRSVWAIEAKKALDADRLPEEFYKPSGKYAHLFPDFVPPSWALGETSK</sequence>
<keyword evidence="2" id="KW-1185">Reference proteome</keyword>
<name>A0A6A5WYS8_9PLEO</name>
<dbReference type="EMBL" id="ML977560">
    <property type="protein sequence ID" value="KAF2006154.1"/>
    <property type="molecule type" value="Genomic_DNA"/>
</dbReference>
<accession>A0A6A5WYS8</accession>
<gene>
    <name evidence="1" type="ORF">P154DRAFT_570227</name>
</gene>
<reference evidence="1" key="1">
    <citation type="journal article" date="2020" name="Stud. Mycol.">
        <title>101 Dothideomycetes genomes: a test case for predicting lifestyles and emergence of pathogens.</title>
        <authorList>
            <person name="Haridas S."/>
            <person name="Albert R."/>
            <person name="Binder M."/>
            <person name="Bloem J."/>
            <person name="Labutti K."/>
            <person name="Salamov A."/>
            <person name="Andreopoulos B."/>
            <person name="Baker S."/>
            <person name="Barry K."/>
            <person name="Bills G."/>
            <person name="Bluhm B."/>
            <person name="Cannon C."/>
            <person name="Castanera R."/>
            <person name="Culley D."/>
            <person name="Daum C."/>
            <person name="Ezra D."/>
            <person name="Gonzalez J."/>
            <person name="Henrissat B."/>
            <person name="Kuo A."/>
            <person name="Liang C."/>
            <person name="Lipzen A."/>
            <person name="Lutzoni F."/>
            <person name="Magnuson J."/>
            <person name="Mondo S."/>
            <person name="Nolan M."/>
            <person name="Ohm R."/>
            <person name="Pangilinan J."/>
            <person name="Park H.-J."/>
            <person name="Ramirez L."/>
            <person name="Alfaro M."/>
            <person name="Sun H."/>
            <person name="Tritt A."/>
            <person name="Yoshinaga Y."/>
            <person name="Zwiers L.-H."/>
            <person name="Turgeon B."/>
            <person name="Goodwin S."/>
            <person name="Spatafora J."/>
            <person name="Crous P."/>
            <person name="Grigoriev I."/>
        </authorList>
    </citation>
    <scope>NUCLEOTIDE SEQUENCE</scope>
    <source>
        <strain evidence="1">CBS 123094</strain>
    </source>
</reference>
<dbReference type="AlphaFoldDB" id="A0A6A5WYS8"/>
<proteinExistence type="predicted"/>
<dbReference type="OrthoDB" id="3786030at2759"/>
<organism evidence="1 2">
    <name type="scientific">Amniculicola lignicola CBS 123094</name>
    <dbReference type="NCBI Taxonomy" id="1392246"/>
    <lineage>
        <taxon>Eukaryota</taxon>
        <taxon>Fungi</taxon>
        <taxon>Dikarya</taxon>
        <taxon>Ascomycota</taxon>
        <taxon>Pezizomycotina</taxon>
        <taxon>Dothideomycetes</taxon>
        <taxon>Pleosporomycetidae</taxon>
        <taxon>Pleosporales</taxon>
        <taxon>Amniculicolaceae</taxon>
        <taxon>Amniculicola</taxon>
    </lineage>
</organism>